<evidence type="ECO:0000256" key="1">
    <source>
        <dbReference type="PROSITE-ProRule" id="PRU00047"/>
    </source>
</evidence>
<protein>
    <submittedName>
        <fullName evidence="4">Universal minicircle sequence binding protein</fullName>
    </submittedName>
</protein>
<dbReference type="PANTHER" id="PTHR22639:SF3">
    <property type="entry name" value="ZINC FINGER CCHC DOMAIN-CONTAINING PROTEIN 3"/>
    <property type="match status" value="1"/>
</dbReference>
<organism evidence="4 5">
    <name type="scientific">Artemisia annua</name>
    <name type="common">Sweet wormwood</name>
    <dbReference type="NCBI Taxonomy" id="35608"/>
    <lineage>
        <taxon>Eukaryota</taxon>
        <taxon>Viridiplantae</taxon>
        <taxon>Streptophyta</taxon>
        <taxon>Embryophyta</taxon>
        <taxon>Tracheophyta</taxon>
        <taxon>Spermatophyta</taxon>
        <taxon>Magnoliopsida</taxon>
        <taxon>eudicotyledons</taxon>
        <taxon>Gunneridae</taxon>
        <taxon>Pentapetalae</taxon>
        <taxon>asterids</taxon>
        <taxon>campanulids</taxon>
        <taxon>Asterales</taxon>
        <taxon>Asteraceae</taxon>
        <taxon>Asteroideae</taxon>
        <taxon>Anthemideae</taxon>
        <taxon>Artemisiinae</taxon>
        <taxon>Artemisia</taxon>
    </lineage>
</organism>
<keyword evidence="1" id="KW-0479">Metal-binding</keyword>
<accession>A0A2U1L3D9</accession>
<dbReference type="PROSITE" id="PS50158">
    <property type="entry name" value="ZF_CCHC"/>
    <property type="match status" value="6"/>
</dbReference>
<sequence length="304" mass="33379">MGDKNIFKSIREGRIIQTVLYKGIGEAAKNFDIPKSEVNEIVLKAIKGHQNMIKIHQNSIERLNKRMEESEERDRKTRLCQGNVCCYFCGENFHLAKDCSCFKCGKNGHLAKDCSGYAGRSGCYKCGQVGHRARKCNQVGSGGDCVCYNCGETGHIAWECSQCCSLCGKSGHMSKDCPELSCKCGEDGHYPYECPKNRWTRNEDRICCYICGGKHTAKNCSGVGCYKCSKVGHLGRDCGQVWGGGGGDGVCYYCGLRGYMAVCSLCGETGHLGDVMKLLCHIALREKSVSLLGYVLVDDCSYSD</sequence>
<name>A0A2U1L3D9_ARTAN</name>
<feature type="domain" description="CCHC-type" evidence="3">
    <location>
        <begin position="101"/>
        <end position="114"/>
    </location>
</feature>
<evidence type="ECO:0000256" key="2">
    <source>
        <dbReference type="SAM" id="Coils"/>
    </source>
</evidence>
<dbReference type="GO" id="GO:0008270">
    <property type="term" value="F:zinc ion binding"/>
    <property type="evidence" value="ECO:0007669"/>
    <property type="project" value="UniProtKB-KW"/>
</dbReference>
<proteinExistence type="predicted"/>
<dbReference type="STRING" id="35608.A0A2U1L3D9"/>
<reference evidence="4 5" key="1">
    <citation type="journal article" date="2018" name="Mol. Plant">
        <title>The genome of Artemisia annua provides insight into the evolution of Asteraceae family and artemisinin biosynthesis.</title>
        <authorList>
            <person name="Shen Q."/>
            <person name="Zhang L."/>
            <person name="Liao Z."/>
            <person name="Wang S."/>
            <person name="Yan T."/>
            <person name="Shi P."/>
            <person name="Liu M."/>
            <person name="Fu X."/>
            <person name="Pan Q."/>
            <person name="Wang Y."/>
            <person name="Lv Z."/>
            <person name="Lu X."/>
            <person name="Zhang F."/>
            <person name="Jiang W."/>
            <person name="Ma Y."/>
            <person name="Chen M."/>
            <person name="Hao X."/>
            <person name="Li L."/>
            <person name="Tang Y."/>
            <person name="Lv G."/>
            <person name="Zhou Y."/>
            <person name="Sun X."/>
            <person name="Brodelius P.E."/>
            <person name="Rose J.K.C."/>
            <person name="Tang K."/>
        </authorList>
    </citation>
    <scope>NUCLEOTIDE SEQUENCE [LARGE SCALE GENOMIC DNA]</scope>
    <source>
        <strain evidence="5">cv. Huhao1</strain>
        <tissue evidence="4">Leaf</tissue>
    </source>
</reference>
<feature type="coiled-coil region" evidence="2">
    <location>
        <begin position="46"/>
        <end position="73"/>
    </location>
</feature>
<dbReference type="Gene3D" id="4.10.60.10">
    <property type="entry name" value="Zinc finger, CCHC-type"/>
    <property type="match status" value="4"/>
</dbReference>
<dbReference type="SUPFAM" id="SSF57756">
    <property type="entry name" value="Retrovirus zinc finger-like domains"/>
    <property type="match status" value="3"/>
</dbReference>
<keyword evidence="2" id="KW-0175">Coiled coil</keyword>
<dbReference type="Proteomes" id="UP000245207">
    <property type="component" value="Unassembled WGS sequence"/>
</dbReference>
<feature type="domain" description="CCHC-type" evidence="3">
    <location>
        <begin position="147"/>
        <end position="162"/>
    </location>
</feature>
<dbReference type="GO" id="GO:0003690">
    <property type="term" value="F:double-stranded DNA binding"/>
    <property type="evidence" value="ECO:0007669"/>
    <property type="project" value="InterPro"/>
</dbReference>
<dbReference type="AlphaFoldDB" id="A0A2U1L3D9"/>
<feature type="domain" description="CCHC-type" evidence="3">
    <location>
        <begin position="225"/>
        <end position="238"/>
    </location>
</feature>
<evidence type="ECO:0000313" key="4">
    <source>
        <dbReference type="EMBL" id="PWA43494.1"/>
    </source>
</evidence>
<evidence type="ECO:0000313" key="5">
    <source>
        <dbReference type="Proteomes" id="UP000245207"/>
    </source>
</evidence>
<keyword evidence="1" id="KW-0863">Zinc-finger</keyword>
<dbReference type="EMBL" id="PKPP01011798">
    <property type="protein sequence ID" value="PWA43494.1"/>
    <property type="molecule type" value="Genomic_DNA"/>
</dbReference>
<dbReference type="InterPro" id="IPR042509">
    <property type="entry name" value="ZCCHC3"/>
</dbReference>
<feature type="domain" description="CCHC-type" evidence="3">
    <location>
        <begin position="86"/>
        <end position="99"/>
    </location>
</feature>
<keyword evidence="1" id="KW-0862">Zinc</keyword>
<dbReference type="GO" id="GO:0003723">
    <property type="term" value="F:RNA binding"/>
    <property type="evidence" value="ECO:0007669"/>
    <property type="project" value="InterPro"/>
</dbReference>
<dbReference type="InterPro" id="IPR001878">
    <property type="entry name" value="Znf_CCHC"/>
</dbReference>
<dbReference type="Pfam" id="PF00098">
    <property type="entry name" value="zf-CCHC"/>
    <property type="match status" value="5"/>
</dbReference>
<dbReference type="PANTHER" id="PTHR22639">
    <property type="entry name" value="GAG-RELATED PROTEIN"/>
    <property type="match status" value="1"/>
</dbReference>
<dbReference type="OrthoDB" id="5418639at2759"/>
<comment type="caution">
    <text evidence="4">The sequence shown here is derived from an EMBL/GenBank/DDBJ whole genome shotgun (WGS) entry which is preliminary data.</text>
</comment>
<feature type="domain" description="CCHC-type" evidence="3">
    <location>
        <begin position="123"/>
        <end position="138"/>
    </location>
</feature>
<feature type="domain" description="CCHC-type" evidence="3">
    <location>
        <begin position="164"/>
        <end position="179"/>
    </location>
</feature>
<dbReference type="GO" id="GO:0002218">
    <property type="term" value="P:activation of innate immune response"/>
    <property type="evidence" value="ECO:0007669"/>
    <property type="project" value="InterPro"/>
</dbReference>
<gene>
    <name evidence="4" type="ORF">CTI12_AA535040</name>
</gene>
<keyword evidence="5" id="KW-1185">Reference proteome</keyword>
<dbReference type="SMART" id="SM00343">
    <property type="entry name" value="ZnF_C2HC"/>
    <property type="match status" value="9"/>
</dbReference>
<dbReference type="InterPro" id="IPR036875">
    <property type="entry name" value="Znf_CCHC_sf"/>
</dbReference>
<evidence type="ECO:0000259" key="3">
    <source>
        <dbReference type="PROSITE" id="PS50158"/>
    </source>
</evidence>